<dbReference type="InterPro" id="IPR029055">
    <property type="entry name" value="Ntn_hydrolases_N"/>
</dbReference>
<dbReference type="InterPro" id="IPR047794">
    <property type="entry name" value="C45_proenzyme-like"/>
</dbReference>
<dbReference type="CDD" id="cd01935">
    <property type="entry name" value="Ntn_CGH_like"/>
    <property type="match status" value="1"/>
</dbReference>
<dbReference type="NCBIfam" id="NF040521">
    <property type="entry name" value="C45_proenzyme"/>
    <property type="match status" value="1"/>
</dbReference>
<proteinExistence type="predicted"/>
<dbReference type="Gene3D" id="3.60.60.10">
    <property type="entry name" value="Penicillin V Acylase, Chain A"/>
    <property type="match status" value="1"/>
</dbReference>
<gene>
    <name evidence="2" type="ORF">FTX54_008500</name>
</gene>
<dbReference type="InterPro" id="IPR005079">
    <property type="entry name" value="Peptidase_C45_hydrolase"/>
</dbReference>
<evidence type="ECO:0000259" key="1">
    <source>
        <dbReference type="Pfam" id="PF03417"/>
    </source>
</evidence>
<dbReference type="RefSeq" id="WP_147802176.1">
    <property type="nucleotide sequence ID" value="NZ_CP144914.1"/>
</dbReference>
<dbReference type="SUPFAM" id="SSF56235">
    <property type="entry name" value="N-terminal nucleophile aminohydrolases (Ntn hydrolases)"/>
    <property type="match status" value="1"/>
</dbReference>
<feature type="domain" description="Peptidase C45 hydrolase" evidence="1">
    <location>
        <begin position="105"/>
        <end position="303"/>
    </location>
</feature>
<dbReference type="AlphaFoldDB" id="A0A5C7FMJ9"/>
<evidence type="ECO:0000313" key="2">
    <source>
        <dbReference type="EMBL" id="WWD78482.1"/>
    </source>
</evidence>
<dbReference type="OrthoDB" id="8617387at2"/>
<evidence type="ECO:0000313" key="3">
    <source>
        <dbReference type="Proteomes" id="UP000321816"/>
    </source>
</evidence>
<organism evidence="2 3">
    <name type="scientific">Alkalicoccus halolimnae</name>
    <dbReference type="NCBI Taxonomy" id="1667239"/>
    <lineage>
        <taxon>Bacteria</taxon>
        <taxon>Bacillati</taxon>
        <taxon>Bacillota</taxon>
        <taxon>Bacilli</taxon>
        <taxon>Bacillales</taxon>
        <taxon>Bacillaceae</taxon>
        <taxon>Alkalicoccus</taxon>
    </lineage>
</organism>
<sequence>MEAGIEAIQGRGNAYDFGLKQAEELKQTALFQRHMKRRKKSIRRYTTDFLETKSWVRSLTPLLWEELNGLADGLNWRIEDVIHEYGGYQQSWIKSGCSAMMKSGIYARNYDYHPKTYDGRFVLWQPEEGYAHIGFAQRIIGRMDGMNEHGLAVGYHFVNRVSPEDGFICCSIARLVLDSCRNIEEAVEVLTELPHRHSFNYSLADASGSSAVVEGSAKGTSLLKDHGDVCTNHFRSPGKSAENRHRTEESEARLHRLSALLEQNPDRREMFSMLNDLSFNIAKTDYKNWSGTIHTAVYDTVNQHVLAGIGVNAKPVSISFKNWLKGERFIVKKLRGKITHLEDSQHLRADTARIR</sequence>
<dbReference type="KEGG" id="ahal:FTX54_008500"/>
<accession>A0A5C7FMJ9</accession>
<dbReference type="EMBL" id="CP144914">
    <property type="protein sequence ID" value="WWD78482.1"/>
    <property type="molecule type" value="Genomic_DNA"/>
</dbReference>
<keyword evidence="3" id="KW-1185">Reference proteome</keyword>
<dbReference type="PANTHER" id="PTHR34180:SF1">
    <property type="entry name" value="BETA-ALANYL-DOPAMINE_CARCININE HYDROLASE"/>
    <property type="match status" value="1"/>
</dbReference>
<dbReference type="Pfam" id="PF03417">
    <property type="entry name" value="AAT"/>
    <property type="match status" value="1"/>
</dbReference>
<dbReference type="Proteomes" id="UP000321816">
    <property type="component" value="Chromosome"/>
</dbReference>
<name>A0A5C7FMJ9_9BACI</name>
<dbReference type="InterPro" id="IPR047801">
    <property type="entry name" value="Peptidase_C45"/>
</dbReference>
<dbReference type="PANTHER" id="PTHR34180">
    <property type="entry name" value="PEPTIDASE C45"/>
    <property type="match status" value="1"/>
</dbReference>
<protein>
    <submittedName>
        <fullName evidence="2">C45 family peptidase</fullName>
    </submittedName>
</protein>
<reference evidence="2 3" key="1">
    <citation type="submission" date="2024-01" db="EMBL/GenBank/DDBJ databases">
        <title>Complete Genome Sequence of Alkalicoccus halolimnae BZ-SZ-XJ29T, a Moderately Halophilic Bacterium Isolated from a Salt Lake.</title>
        <authorList>
            <person name="Zhao B."/>
        </authorList>
    </citation>
    <scope>NUCLEOTIDE SEQUENCE [LARGE SCALE GENOMIC DNA]</scope>
    <source>
        <strain evidence="2 3">BZ-SZ-XJ29</strain>
    </source>
</reference>